<protein>
    <submittedName>
        <fullName evidence="1">Uncharacterized protein</fullName>
    </submittedName>
</protein>
<proteinExistence type="predicted"/>
<gene>
    <name evidence="1" type="ORF">ES332_A01G201100v1</name>
</gene>
<reference evidence="1 2" key="1">
    <citation type="submission" date="2019-07" db="EMBL/GenBank/DDBJ databases">
        <title>WGS assembly of Gossypium tomentosum.</title>
        <authorList>
            <person name="Chen Z.J."/>
            <person name="Sreedasyam A."/>
            <person name="Ando A."/>
            <person name="Song Q."/>
            <person name="De L."/>
            <person name="Hulse-Kemp A."/>
            <person name="Ding M."/>
            <person name="Ye W."/>
            <person name="Kirkbride R."/>
            <person name="Jenkins J."/>
            <person name="Plott C."/>
            <person name="Lovell J."/>
            <person name="Lin Y.-M."/>
            <person name="Vaughn R."/>
            <person name="Liu B."/>
            <person name="Li W."/>
            <person name="Simpson S."/>
            <person name="Scheffler B."/>
            <person name="Saski C."/>
            <person name="Grover C."/>
            <person name="Hu G."/>
            <person name="Conover J."/>
            <person name="Carlson J."/>
            <person name="Shu S."/>
            <person name="Boston L."/>
            <person name="Williams M."/>
            <person name="Peterson D."/>
            <person name="Mcgee K."/>
            <person name="Jones D."/>
            <person name="Wendel J."/>
            <person name="Stelly D."/>
            <person name="Grimwood J."/>
            <person name="Schmutz J."/>
        </authorList>
    </citation>
    <scope>NUCLEOTIDE SEQUENCE [LARGE SCALE GENOMIC DNA]</scope>
    <source>
        <strain evidence="1">7179.01</strain>
    </source>
</reference>
<evidence type="ECO:0000313" key="1">
    <source>
        <dbReference type="EMBL" id="TYI43923.1"/>
    </source>
</evidence>
<dbReference type="EMBL" id="CM017610">
    <property type="protein sequence ID" value="TYI43923.1"/>
    <property type="molecule type" value="Genomic_DNA"/>
</dbReference>
<organism evidence="1 2">
    <name type="scientific">Gossypium tomentosum</name>
    <name type="common">Hawaiian cotton</name>
    <name type="synonym">Gossypium sandvicense</name>
    <dbReference type="NCBI Taxonomy" id="34277"/>
    <lineage>
        <taxon>Eukaryota</taxon>
        <taxon>Viridiplantae</taxon>
        <taxon>Streptophyta</taxon>
        <taxon>Embryophyta</taxon>
        <taxon>Tracheophyta</taxon>
        <taxon>Spermatophyta</taxon>
        <taxon>Magnoliopsida</taxon>
        <taxon>eudicotyledons</taxon>
        <taxon>Gunneridae</taxon>
        <taxon>Pentapetalae</taxon>
        <taxon>rosids</taxon>
        <taxon>malvids</taxon>
        <taxon>Malvales</taxon>
        <taxon>Malvaceae</taxon>
        <taxon>Malvoideae</taxon>
        <taxon>Gossypium</taxon>
    </lineage>
</organism>
<accession>A0A5D2RTZ3</accession>
<sequence length="49" mass="5937">MPLIYKRFFSKYNRSPFMTQPRRTEGRAPTTRQQGRIWCKWSRCAGGRQ</sequence>
<keyword evidence="2" id="KW-1185">Reference proteome</keyword>
<dbReference type="AlphaFoldDB" id="A0A5D2RTZ3"/>
<name>A0A5D2RTZ3_GOSTO</name>
<evidence type="ECO:0000313" key="2">
    <source>
        <dbReference type="Proteomes" id="UP000322667"/>
    </source>
</evidence>
<dbReference type="Proteomes" id="UP000322667">
    <property type="component" value="Chromosome A01"/>
</dbReference>